<protein>
    <submittedName>
        <fullName evidence="2">Uncharacterized protein</fullName>
    </submittedName>
</protein>
<name>A0AAD7CAX2_9AGAR</name>
<evidence type="ECO:0000256" key="1">
    <source>
        <dbReference type="SAM" id="MobiDB-lite"/>
    </source>
</evidence>
<keyword evidence="3" id="KW-1185">Reference proteome</keyword>
<dbReference type="EMBL" id="JARKIF010000003">
    <property type="protein sequence ID" value="KAJ7643685.1"/>
    <property type="molecule type" value="Genomic_DNA"/>
</dbReference>
<accession>A0AAD7CAX2</accession>
<evidence type="ECO:0000313" key="3">
    <source>
        <dbReference type="Proteomes" id="UP001221142"/>
    </source>
</evidence>
<reference evidence="2" key="1">
    <citation type="submission" date="2023-03" db="EMBL/GenBank/DDBJ databases">
        <title>Massive genome expansion in bonnet fungi (Mycena s.s.) driven by repeated elements and novel gene families across ecological guilds.</title>
        <authorList>
            <consortium name="Lawrence Berkeley National Laboratory"/>
            <person name="Harder C.B."/>
            <person name="Miyauchi S."/>
            <person name="Viragh M."/>
            <person name="Kuo A."/>
            <person name="Thoen E."/>
            <person name="Andreopoulos B."/>
            <person name="Lu D."/>
            <person name="Skrede I."/>
            <person name="Drula E."/>
            <person name="Henrissat B."/>
            <person name="Morin E."/>
            <person name="Kohler A."/>
            <person name="Barry K."/>
            <person name="LaButti K."/>
            <person name="Morin E."/>
            <person name="Salamov A."/>
            <person name="Lipzen A."/>
            <person name="Mereny Z."/>
            <person name="Hegedus B."/>
            <person name="Baldrian P."/>
            <person name="Stursova M."/>
            <person name="Weitz H."/>
            <person name="Taylor A."/>
            <person name="Grigoriev I.V."/>
            <person name="Nagy L.G."/>
            <person name="Martin F."/>
            <person name="Kauserud H."/>
        </authorList>
    </citation>
    <scope>NUCLEOTIDE SEQUENCE</scope>
    <source>
        <strain evidence="2">9284</strain>
    </source>
</reference>
<sequence length="286" mass="30358">MYPPSLARPLPSSHYFRFSLFDRCITTKARLSLGLDPKRCPHGRGALEESTITAHHNGADAAVSSTLALLCRRGACSPSSSSSDRGVSAHPPSPSPTSGMPGSMIGVMGSVASSGSEIGRWEVEKRQRGPHSRPSSRLLTPMSRYMRRAHSPAKVKTPPPSSPPRTVIVPGNYIELGEMLPSPTPRMSSASTIIRAHTHHSSTCPFPDGRPSRGSRGDAMCSQQRCRGVSGRFGTARADVAASVCATCILYVPCPLSPSPGYAPVSCRSSCSLICYAAICIYCVTM</sequence>
<evidence type="ECO:0000313" key="2">
    <source>
        <dbReference type="EMBL" id="KAJ7643685.1"/>
    </source>
</evidence>
<dbReference type="Proteomes" id="UP001221142">
    <property type="component" value="Unassembled WGS sequence"/>
</dbReference>
<comment type="caution">
    <text evidence="2">The sequence shown here is derived from an EMBL/GenBank/DDBJ whole genome shotgun (WGS) entry which is preliminary data.</text>
</comment>
<feature type="region of interest" description="Disordered" evidence="1">
    <location>
        <begin position="75"/>
        <end position="143"/>
    </location>
</feature>
<dbReference type="AlphaFoldDB" id="A0AAD7CAX2"/>
<organism evidence="2 3">
    <name type="scientific">Roridomyces roridus</name>
    <dbReference type="NCBI Taxonomy" id="1738132"/>
    <lineage>
        <taxon>Eukaryota</taxon>
        <taxon>Fungi</taxon>
        <taxon>Dikarya</taxon>
        <taxon>Basidiomycota</taxon>
        <taxon>Agaricomycotina</taxon>
        <taxon>Agaricomycetes</taxon>
        <taxon>Agaricomycetidae</taxon>
        <taxon>Agaricales</taxon>
        <taxon>Marasmiineae</taxon>
        <taxon>Mycenaceae</taxon>
        <taxon>Roridomyces</taxon>
    </lineage>
</organism>
<gene>
    <name evidence="2" type="ORF">FB45DRAFT_280005</name>
</gene>
<proteinExistence type="predicted"/>